<accession>A0ABQ5KS54</accession>
<protein>
    <submittedName>
        <fullName evidence="2">Uncharacterized protein</fullName>
    </submittedName>
</protein>
<gene>
    <name evidence="2" type="ORF">ADUPG1_014524</name>
</gene>
<comment type="caution">
    <text evidence="2">The sequence shown here is derived from an EMBL/GenBank/DDBJ whole genome shotgun (WGS) entry which is preliminary data.</text>
</comment>
<name>A0ABQ5KS54_9EUKA</name>
<sequence>EEGEEKDEKEADGERGPEPRESRRSTPPSSMMSDLEE</sequence>
<reference evidence="2" key="1">
    <citation type="submission" date="2022-03" db="EMBL/GenBank/DDBJ databases">
        <title>Draft genome sequence of Aduncisulcus paluster, a free-living microaerophilic Fornicata.</title>
        <authorList>
            <person name="Yuyama I."/>
            <person name="Kume K."/>
            <person name="Tamura T."/>
            <person name="Inagaki Y."/>
            <person name="Hashimoto T."/>
        </authorList>
    </citation>
    <scope>NUCLEOTIDE SEQUENCE</scope>
    <source>
        <strain evidence="2">NY0171</strain>
    </source>
</reference>
<dbReference type="Proteomes" id="UP001057375">
    <property type="component" value="Unassembled WGS sequence"/>
</dbReference>
<feature type="compositionally biased region" description="Basic and acidic residues" evidence="1">
    <location>
        <begin position="1"/>
        <end position="24"/>
    </location>
</feature>
<evidence type="ECO:0000313" key="2">
    <source>
        <dbReference type="EMBL" id="GKT33820.1"/>
    </source>
</evidence>
<dbReference type="EMBL" id="BQXS01016287">
    <property type="protein sequence ID" value="GKT33820.1"/>
    <property type="molecule type" value="Genomic_DNA"/>
</dbReference>
<proteinExistence type="predicted"/>
<keyword evidence="3" id="KW-1185">Reference proteome</keyword>
<feature type="non-terminal residue" evidence="2">
    <location>
        <position position="1"/>
    </location>
</feature>
<organism evidence="2 3">
    <name type="scientific">Aduncisulcus paluster</name>
    <dbReference type="NCBI Taxonomy" id="2918883"/>
    <lineage>
        <taxon>Eukaryota</taxon>
        <taxon>Metamonada</taxon>
        <taxon>Carpediemonas-like organisms</taxon>
        <taxon>Aduncisulcus</taxon>
    </lineage>
</organism>
<evidence type="ECO:0000313" key="3">
    <source>
        <dbReference type="Proteomes" id="UP001057375"/>
    </source>
</evidence>
<feature type="region of interest" description="Disordered" evidence="1">
    <location>
        <begin position="1"/>
        <end position="37"/>
    </location>
</feature>
<evidence type="ECO:0000256" key="1">
    <source>
        <dbReference type="SAM" id="MobiDB-lite"/>
    </source>
</evidence>